<dbReference type="PROSITE" id="PS00073">
    <property type="entry name" value="ACYL_COA_DH_2"/>
    <property type="match status" value="1"/>
</dbReference>
<feature type="domain" description="Acyl-CoA dehydrogenase/oxidase N-terminal" evidence="9">
    <location>
        <begin position="6"/>
        <end position="116"/>
    </location>
</feature>
<dbReference type="Gene3D" id="2.40.110.10">
    <property type="entry name" value="Butyryl-CoA Dehydrogenase, subunit A, domain 2"/>
    <property type="match status" value="1"/>
</dbReference>
<dbReference type="Pfam" id="PF02771">
    <property type="entry name" value="Acyl-CoA_dh_N"/>
    <property type="match status" value="1"/>
</dbReference>
<dbReference type="FunFam" id="2.40.110.10:FF:000001">
    <property type="entry name" value="Acyl-CoA dehydrogenase, mitochondrial"/>
    <property type="match status" value="1"/>
</dbReference>
<dbReference type="InterPro" id="IPR013786">
    <property type="entry name" value="AcylCoA_DH/ox_N"/>
</dbReference>
<dbReference type="InterPro" id="IPR006089">
    <property type="entry name" value="Acyl-CoA_DH_CS"/>
</dbReference>
<dbReference type="PANTHER" id="PTHR43884">
    <property type="entry name" value="ACYL-COA DEHYDROGENASE"/>
    <property type="match status" value="1"/>
</dbReference>
<dbReference type="PROSITE" id="PS00072">
    <property type="entry name" value="ACYL_COA_DH_1"/>
    <property type="match status" value="1"/>
</dbReference>
<dbReference type="STRING" id="1121476.SAMN02745751_03417"/>
<proteinExistence type="inferred from homology"/>
<accession>A0A1M6MB17</accession>
<evidence type="ECO:0000259" key="9">
    <source>
        <dbReference type="Pfam" id="PF02771"/>
    </source>
</evidence>
<dbReference type="Gene3D" id="1.10.540.10">
    <property type="entry name" value="Acyl-CoA dehydrogenase/oxidase, N-terminal domain"/>
    <property type="match status" value="1"/>
</dbReference>
<dbReference type="InterPro" id="IPR009100">
    <property type="entry name" value="AcylCoA_DH/oxidase_NM_dom_sf"/>
</dbReference>
<dbReference type="InterPro" id="IPR009075">
    <property type="entry name" value="AcylCo_DH/oxidase_C"/>
</dbReference>
<feature type="domain" description="Acyl-CoA dehydrogenase/oxidase C-terminal" evidence="7">
    <location>
        <begin position="227"/>
        <end position="375"/>
    </location>
</feature>
<dbReference type="InterPro" id="IPR036250">
    <property type="entry name" value="AcylCo_DH-like_C"/>
</dbReference>
<dbReference type="InterPro" id="IPR046373">
    <property type="entry name" value="Acyl-CoA_Oxase/DH_mid-dom_sf"/>
</dbReference>
<dbReference type="Proteomes" id="UP000184052">
    <property type="component" value="Unassembled WGS sequence"/>
</dbReference>
<feature type="domain" description="Acyl-CoA oxidase/dehydrogenase middle" evidence="8">
    <location>
        <begin position="121"/>
        <end position="215"/>
    </location>
</feature>
<organism evidence="10 11">
    <name type="scientific">Dethiosulfatibacter aminovorans DSM 17477</name>
    <dbReference type="NCBI Taxonomy" id="1121476"/>
    <lineage>
        <taxon>Bacteria</taxon>
        <taxon>Bacillati</taxon>
        <taxon>Bacillota</taxon>
        <taxon>Tissierellia</taxon>
        <taxon>Dethiosulfatibacter</taxon>
    </lineage>
</organism>
<protein>
    <submittedName>
        <fullName evidence="10">Acyl-CoA dehydrogenase</fullName>
    </submittedName>
</protein>
<dbReference type="RefSeq" id="WP_073050770.1">
    <property type="nucleotide sequence ID" value="NZ_FQZL01000040.1"/>
</dbReference>
<evidence type="ECO:0000256" key="5">
    <source>
        <dbReference type="ARBA" id="ARBA00023002"/>
    </source>
</evidence>
<dbReference type="Pfam" id="PF02770">
    <property type="entry name" value="Acyl-CoA_dh_M"/>
    <property type="match status" value="1"/>
</dbReference>
<evidence type="ECO:0000313" key="10">
    <source>
        <dbReference type="EMBL" id="SHJ80662.1"/>
    </source>
</evidence>
<gene>
    <name evidence="10" type="ORF">SAMN02745751_03417</name>
</gene>
<dbReference type="FunFam" id="1.10.540.10:FF:000026">
    <property type="entry name" value="Acyl-CoA dehydrogenase medium chain"/>
    <property type="match status" value="1"/>
</dbReference>
<dbReference type="EMBL" id="FQZL01000040">
    <property type="protein sequence ID" value="SHJ80662.1"/>
    <property type="molecule type" value="Genomic_DNA"/>
</dbReference>
<keyword evidence="3 6" id="KW-0285">Flavoprotein</keyword>
<evidence type="ECO:0000256" key="3">
    <source>
        <dbReference type="ARBA" id="ARBA00022630"/>
    </source>
</evidence>
<dbReference type="SUPFAM" id="SSF47203">
    <property type="entry name" value="Acyl-CoA dehydrogenase C-terminal domain-like"/>
    <property type="match status" value="1"/>
</dbReference>
<evidence type="ECO:0000256" key="1">
    <source>
        <dbReference type="ARBA" id="ARBA00001974"/>
    </source>
</evidence>
<reference evidence="10 11" key="1">
    <citation type="submission" date="2016-11" db="EMBL/GenBank/DDBJ databases">
        <authorList>
            <person name="Jaros S."/>
            <person name="Januszkiewicz K."/>
            <person name="Wedrychowicz H."/>
        </authorList>
    </citation>
    <scope>NUCLEOTIDE SEQUENCE [LARGE SCALE GENOMIC DNA]</scope>
    <source>
        <strain evidence="10 11">DSM 17477</strain>
    </source>
</reference>
<dbReference type="GO" id="GO:0050660">
    <property type="term" value="F:flavin adenine dinucleotide binding"/>
    <property type="evidence" value="ECO:0007669"/>
    <property type="project" value="InterPro"/>
</dbReference>
<dbReference type="AlphaFoldDB" id="A0A1M6MB17"/>
<sequence length="377" mass="41146">MEFMFNEEQKMLRDMVKEFGEKEIVPVMAGYDRTGELPMELYKKAMEMGLHALEIPVEYGGAGLDVLTACFIQEELAKYDAGFAAGLSATGLATKPVLIAGTEEQKKMFTDVIVSGGIAGFCLTEPEAGSDASAVKTNAVKEGEEYVINGSKCFITNGGIADIYTVIASTDKGKGVKGLSAFIVERNRTGISIGKEEDKMGIRLTNTTDVVFENVRIPESNLIGKEGDGFKIFMKTLDLSRPLVGACTVGICQTAINHCVKYSKERVTFGKPIAANQAIQFMLADMEIQTEAARQLVYSTASLIDAKQPHSKESAIVKCFATDIAMKVTIDAVQIFGGYGYSREYPVEKLMRDAKIFQIFEGTNQIQRMVVASNMLR</sequence>
<dbReference type="PANTHER" id="PTHR43884:SF12">
    <property type="entry name" value="ISOVALERYL-COA DEHYDROGENASE, MITOCHONDRIAL-RELATED"/>
    <property type="match status" value="1"/>
</dbReference>
<dbReference type="OrthoDB" id="9802447at2"/>
<keyword evidence="11" id="KW-1185">Reference proteome</keyword>
<dbReference type="SUPFAM" id="SSF56645">
    <property type="entry name" value="Acyl-CoA dehydrogenase NM domain-like"/>
    <property type="match status" value="1"/>
</dbReference>
<evidence type="ECO:0000259" key="7">
    <source>
        <dbReference type="Pfam" id="PF00441"/>
    </source>
</evidence>
<evidence type="ECO:0000313" key="11">
    <source>
        <dbReference type="Proteomes" id="UP000184052"/>
    </source>
</evidence>
<dbReference type="GO" id="GO:0003995">
    <property type="term" value="F:acyl-CoA dehydrogenase activity"/>
    <property type="evidence" value="ECO:0007669"/>
    <property type="project" value="InterPro"/>
</dbReference>
<dbReference type="FunFam" id="1.20.140.10:FF:000011">
    <property type="entry name" value="Medium-chain specific acyl-CoA dehydrogenase, mitochondrial"/>
    <property type="match status" value="1"/>
</dbReference>
<dbReference type="PIRSF" id="PIRSF016578">
    <property type="entry name" value="HsaA"/>
    <property type="match status" value="1"/>
</dbReference>
<evidence type="ECO:0000259" key="8">
    <source>
        <dbReference type="Pfam" id="PF02770"/>
    </source>
</evidence>
<dbReference type="InterPro" id="IPR037069">
    <property type="entry name" value="AcylCoA_DH/ox_N_sf"/>
</dbReference>
<dbReference type="Pfam" id="PF00441">
    <property type="entry name" value="Acyl-CoA_dh_1"/>
    <property type="match status" value="1"/>
</dbReference>
<keyword evidence="5 6" id="KW-0560">Oxidoreductase</keyword>
<evidence type="ECO:0000256" key="6">
    <source>
        <dbReference type="RuleBase" id="RU362125"/>
    </source>
</evidence>
<keyword evidence="4 6" id="KW-0274">FAD</keyword>
<dbReference type="InterPro" id="IPR006091">
    <property type="entry name" value="Acyl-CoA_Oxase/DH_mid-dom"/>
</dbReference>
<dbReference type="Gene3D" id="1.20.140.10">
    <property type="entry name" value="Butyryl-CoA Dehydrogenase, subunit A, domain 3"/>
    <property type="match status" value="1"/>
</dbReference>
<name>A0A1M6MB17_9FIRM</name>
<evidence type="ECO:0000256" key="4">
    <source>
        <dbReference type="ARBA" id="ARBA00022827"/>
    </source>
</evidence>
<comment type="similarity">
    <text evidence="2 6">Belongs to the acyl-CoA dehydrogenase family.</text>
</comment>
<evidence type="ECO:0000256" key="2">
    <source>
        <dbReference type="ARBA" id="ARBA00009347"/>
    </source>
</evidence>
<comment type="cofactor">
    <cofactor evidence="1 6">
        <name>FAD</name>
        <dbReference type="ChEBI" id="CHEBI:57692"/>
    </cofactor>
</comment>